<dbReference type="AlphaFoldDB" id="A0A3B1J5C9"/>
<keyword evidence="3" id="KW-0812">Transmembrane</keyword>
<name>A0A3B1J5C9_ASTMX</name>
<dbReference type="InterPro" id="IPR011029">
    <property type="entry name" value="DEATH-like_dom_sf"/>
</dbReference>
<evidence type="ECO:0000313" key="5">
    <source>
        <dbReference type="Ensembl" id="ENSAMXP00000037050.1"/>
    </source>
</evidence>
<dbReference type="InParanoid" id="A0A3B1J5C9"/>
<reference evidence="6" key="2">
    <citation type="journal article" date="2014" name="Nat. Commun.">
        <title>The cavefish genome reveals candidate genes for eye loss.</title>
        <authorList>
            <person name="McGaugh S.E."/>
            <person name="Gross J.B."/>
            <person name="Aken B."/>
            <person name="Blin M."/>
            <person name="Borowsky R."/>
            <person name="Chalopin D."/>
            <person name="Hinaux H."/>
            <person name="Jeffery W.R."/>
            <person name="Keene A."/>
            <person name="Ma L."/>
            <person name="Minx P."/>
            <person name="Murphy D."/>
            <person name="O'Quin K.E."/>
            <person name="Retaux S."/>
            <person name="Rohner N."/>
            <person name="Searle S.M."/>
            <person name="Stahl B.A."/>
            <person name="Tabin C."/>
            <person name="Volff J.N."/>
            <person name="Yoshizawa M."/>
            <person name="Warren W.C."/>
        </authorList>
    </citation>
    <scope>NUCLEOTIDE SEQUENCE [LARGE SCALE GENOMIC DNA]</scope>
    <source>
        <strain evidence="6">female</strain>
    </source>
</reference>
<dbReference type="Bgee" id="ENSAMXG00000031261">
    <property type="expression patterns" value="Expressed in zone of skin and 13 other cell types or tissues"/>
</dbReference>
<dbReference type="Proteomes" id="UP000018467">
    <property type="component" value="Unassembled WGS sequence"/>
</dbReference>
<dbReference type="PANTHER" id="PTHR14657:SF2">
    <property type="entry name" value="IGF-LIKE FAMILY RECEPTOR 1"/>
    <property type="match status" value="1"/>
</dbReference>
<evidence type="ECO:0000313" key="6">
    <source>
        <dbReference type="Proteomes" id="UP000018467"/>
    </source>
</evidence>
<dbReference type="InterPro" id="IPR001368">
    <property type="entry name" value="TNFR/NGFR_Cys_rich_reg"/>
</dbReference>
<feature type="repeat" description="TNFR-Cys" evidence="1">
    <location>
        <begin position="62"/>
        <end position="99"/>
    </location>
</feature>
<feature type="compositionally biased region" description="Low complexity" evidence="2">
    <location>
        <begin position="114"/>
        <end position="133"/>
    </location>
</feature>
<dbReference type="STRING" id="7994.ENSAMXP00000037050"/>
<dbReference type="GeneTree" id="ENSGT00390000005702"/>
<keyword evidence="6" id="KW-1185">Reference proteome</keyword>
<dbReference type="SUPFAM" id="SSF47986">
    <property type="entry name" value="DEATH domain"/>
    <property type="match status" value="1"/>
</dbReference>
<dbReference type="PROSITE" id="PS50050">
    <property type="entry name" value="TNFR_NGFR_2"/>
    <property type="match status" value="1"/>
</dbReference>
<dbReference type="PROSITE" id="PS00652">
    <property type="entry name" value="TNFR_NGFR_1"/>
    <property type="match status" value="1"/>
</dbReference>
<reference evidence="6" key="1">
    <citation type="submission" date="2013-03" db="EMBL/GenBank/DDBJ databases">
        <authorList>
            <person name="Jeffery W."/>
            <person name="Warren W."/>
            <person name="Wilson R.K."/>
        </authorList>
    </citation>
    <scope>NUCLEOTIDE SEQUENCE</scope>
    <source>
        <strain evidence="6">female</strain>
    </source>
</reference>
<dbReference type="InterPro" id="IPR042355">
    <property type="entry name" value="IGFLR1"/>
</dbReference>
<feature type="domain" description="TNFR-Cys" evidence="4">
    <location>
        <begin position="62"/>
        <end position="99"/>
    </location>
</feature>
<evidence type="ECO:0000256" key="2">
    <source>
        <dbReference type="SAM" id="MobiDB-lite"/>
    </source>
</evidence>
<evidence type="ECO:0000259" key="4">
    <source>
        <dbReference type="PROSITE" id="PS50050"/>
    </source>
</evidence>
<dbReference type="Gene3D" id="1.10.533.10">
    <property type="entry name" value="Death Domain, Fas"/>
    <property type="match status" value="1"/>
</dbReference>
<reference evidence="5" key="4">
    <citation type="submission" date="2025-09" db="UniProtKB">
        <authorList>
            <consortium name="Ensembl"/>
        </authorList>
    </citation>
    <scope>IDENTIFICATION</scope>
</reference>
<accession>A0A3B1J5C9</accession>
<proteinExistence type="predicted"/>
<protein>
    <submittedName>
        <fullName evidence="5">IGF-like family receptor 1</fullName>
    </submittedName>
</protein>
<evidence type="ECO:0000256" key="1">
    <source>
        <dbReference type="PROSITE-ProRule" id="PRU00206"/>
    </source>
</evidence>
<dbReference type="GO" id="GO:0005886">
    <property type="term" value="C:plasma membrane"/>
    <property type="evidence" value="ECO:0007669"/>
    <property type="project" value="TreeGrafter"/>
</dbReference>
<reference evidence="5" key="3">
    <citation type="submission" date="2025-08" db="UniProtKB">
        <authorList>
            <consortium name="Ensembl"/>
        </authorList>
    </citation>
    <scope>IDENTIFICATION</scope>
</reference>
<sequence length="372" mass="40996">MSGMRSRRSEHSLRCSTEEFLNKKTGTCARCETEHSIKAGYEFTANCGLSDDGGRHERVHRECAQGTFNDGTFVRCKVCSTCQASELLSACTTMSDSRCCGKGQHECKDPSQPTTAGSTAGTTTEKPTTSTMTTSKTAFKKLFPVTTSAKTNETAPTKTTQTLSAKIIQTFPTKVTQMFPAQATQLLPTTPGNIHDPWLVPVAVTFIILLFAGLWIVIHILKKRNCREIKRRFSDKRNHIHLEGSNERLKAESTKDLLDINNLLSQEIQAAPLQSVLNNLDVVDELVLLLDPDTPGAKNTRHLAANCSIPFTWINYAYSMKESKSPLVAMLEKVIAKNPNWNVGHLAGLLNNIERNDAVAVLAKITLTEEEV</sequence>
<dbReference type="Ensembl" id="ENSAMXT00000048758.1">
    <property type="protein sequence ID" value="ENSAMXP00000037050.1"/>
    <property type="gene ID" value="ENSAMXG00000031261.1"/>
</dbReference>
<comment type="caution">
    <text evidence="1">Lacks conserved residue(s) required for the propagation of feature annotation.</text>
</comment>
<dbReference type="PANTHER" id="PTHR14657">
    <property type="entry name" value="IGF-LIKE FAMILY RECEPTOR 1"/>
    <property type="match status" value="1"/>
</dbReference>
<keyword evidence="3" id="KW-0472">Membrane</keyword>
<evidence type="ECO:0000256" key="3">
    <source>
        <dbReference type="SAM" id="Phobius"/>
    </source>
</evidence>
<dbReference type="FunCoup" id="A0A3B1J5C9">
    <property type="interactions" value="389"/>
</dbReference>
<organism evidence="5 6">
    <name type="scientific">Astyanax mexicanus</name>
    <name type="common">Blind cave fish</name>
    <name type="synonym">Astyanax fasciatus mexicanus</name>
    <dbReference type="NCBI Taxonomy" id="7994"/>
    <lineage>
        <taxon>Eukaryota</taxon>
        <taxon>Metazoa</taxon>
        <taxon>Chordata</taxon>
        <taxon>Craniata</taxon>
        <taxon>Vertebrata</taxon>
        <taxon>Euteleostomi</taxon>
        <taxon>Actinopterygii</taxon>
        <taxon>Neopterygii</taxon>
        <taxon>Teleostei</taxon>
        <taxon>Ostariophysi</taxon>
        <taxon>Characiformes</taxon>
        <taxon>Characoidei</taxon>
        <taxon>Acestrorhamphidae</taxon>
        <taxon>Acestrorhamphinae</taxon>
        <taxon>Astyanax</taxon>
    </lineage>
</organism>
<feature type="region of interest" description="Disordered" evidence="2">
    <location>
        <begin position="103"/>
        <end position="133"/>
    </location>
</feature>
<feature type="transmembrane region" description="Helical" evidence="3">
    <location>
        <begin position="198"/>
        <end position="221"/>
    </location>
</feature>
<keyword evidence="3" id="KW-1133">Transmembrane helix</keyword>